<name>A0A1C3Y3E9_9HYPH</name>
<dbReference type="EMBL" id="FMAJ01000005">
    <property type="protein sequence ID" value="SCB58946.1"/>
    <property type="molecule type" value="Genomic_DNA"/>
</dbReference>
<evidence type="ECO:0000256" key="1">
    <source>
        <dbReference type="SAM" id="MobiDB-lite"/>
    </source>
</evidence>
<dbReference type="AlphaFoldDB" id="A0A1C3Y3E9"/>
<dbReference type="Proteomes" id="UP000198723">
    <property type="component" value="Unassembled WGS sequence"/>
</dbReference>
<evidence type="ECO:0000313" key="2">
    <source>
        <dbReference type="EMBL" id="SCB58946.1"/>
    </source>
</evidence>
<sequence>MLRQGAEVPQHEGMRDPQHARKGAAVGCYPELGSDEQTGLYRGQCDVTLLRRSDKGKKPVGGGSLFVHAASRLRKDTMTDFEVGVSLSSPALPSGTMTFSSG</sequence>
<feature type="compositionally biased region" description="Basic and acidic residues" evidence="1">
    <location>
        <begin position="9"/>
        <end position="19"/>
    </location>
</feature>
<proteinExistence type="predicted"/>
<accession>A0A1C3Y3E9</accession>
<organism evidence="2 3">
    <name type="scientific">Rhizobium aethiopicum</name>
    <dbReference type="NCBI Taxonomy" id="1138170"/>
    <lineage>
        <taxon>Bacteria</taxon>
        <taxon>Pseudomonadati</taxon>
        <taxon>Pseudomonadota</taxon>
        <taxon>Alphaproteobacteria</taxon>
        <taxon>Hyphomicrobiales</taxon>
        <taxon>Rhizobiaceae</taxon>
        <taxon>Rhizobium/Agrobacterium group</taxon>
        <taxon>Rhizobium</taxon>
    </lineage>
</organism>
<evidence type="ECO:0000313" key="3">
    <source>
        <dbReference type="Proteomes" id="UP000198723"/>
    </source>
</evidence>
<reference evidence="2 3" key="1">
    <citation type="submission" date="2016-08" db="EMBL/GenBank/DDBJ databases">
        <authorList>
            <person name="Seilhamer J.J."/>
        </authorList>
    </citation>
    <scope>NUCLEOTIDE SEQUENCE [LARGE SCALE GENOMIC DNA]</scope>
    <source>
        <strain evidence="2 3">HBR26</strain>
    </source>
</reference>
<feature type="region of interest" description="Disordered" evidence="1">
    <location>
        <begin position="1"/>
        <end position="23"/>
    </location>
</feature>
<gene>
    <name evidence="2" type="ORF">GA0061105_105418</name>
</gene>
<protein>
    <submittedName>
        <fullName evidence="2">Uncharacterized protein</fullName>
    </submittedName>
</protein>